<dbReference type="SMART" id="SM00399">
    <property type="entry name" value="ZnF_C4"/>
    <property type="match status" value="1"/>
</dbReference>
<dbReference type="InterPro" id="IPR035500">
    <property type="entry name" value="NHR-like_dom_sf"/>
</dbReference>
<dbReference type="PROSITE" id="PS00031">
    <property type="entry name" value="NUCLEAR_REC_DBD_1"/>
    <property type="match status" value="1"/>
</dbReference>
<evidence type="ECO:0000256" key="5">
    <source>
        <dbReference type="ARBA" id="ARBA00023015"/>
    </source>
</evidence>
<dbReference type="OrthoDB" id="10045640at2759"/>
<comment type="subcellular location">
    <subcellularLocation>
        <location evidence="1 10">Nucleus</location>
    </subcellularLocation>
</comment>
<evidence type="ECO:0000256" key="10">
    <source>
        <dbReference type="RuleBase" id="RU004334"/>
    </source>
</evidence>
<evidence type="ECO:0000256" key="7">
    <source>
        <dbReference type="ARBA" id="ARBA00023163"/>
    </source>
</evidence>
<dbReference type="Gene3D" id="3.30.50.10">
    <property type="entry name" value="Erythroid Transcription Factor GATA-1, subunit A"/>
    <property type="match status" value="1"/>
</dbReference>
<evidence type="ECO:0000259" key="11">
    <source>
        <dbReference type="PROSITE" id="PS51030"/>
    </source>
</evidence>
<dbReference type="PRINTS" id="PR00398">
    <property type="entry name" value="STRDHORMONER"/>
</dbReference>
<gene>
    <name evidence="13" type="primary">tll</name>
</gene>
<keyword evidence="8 10" id="KW-0675">Receptor</keyword>
<dbReference type="InterPro" id="IPR001628">
    <property type="entry name" value="Znf_hrmn_rcpt"/>
</dbReference>
<keyword evidence="3 10" id="KW-0863">Zinc-finger</keyword>
<feature type="domain" description="Nuclear receptor" evidence="11">
    <location>
        <begin position="31"/>
        <end position="108"/>
    </location>
</feature>
<evidence type="ECO:0000256" key="2">
    <source>
        <dbReference type="ARBA" id="ARBA00022723"/>
    </source>
</evidence>
<keyword evidence="5 10" id="KW-0805">Transcription regulation</keyword>
<organism evidence="13">
    <name type="scientific">Episyrphus balteatus</name>
    <name type="common">Marmalade hoverfly</name>
    <name type="synonym">Syrphus balteaus</name>
    <dbReference type="NCBI Taxonomy" id="286459"/>
    <lineage>
        <taxon>Eukaryota</taxon>
        <taxon>Metazoa</taxon>
        <taxon>Ecdysozoa</taxon>
        <taxon>Arthropoda</taxon>
        <taxon>Hexapoda</taxon>
        <taxon>Insecta</taxon>
        <taxon>Pterygota</taxon>
        <taxon>Neoptera</taxon>
        <taxon>Endopterygota</taxon>
        <taxon>Diptera</taxon>
        <taxon>Brachycera</taxon>
        <taxon>Muscomorpha</taxon>
        <taxon>Syrphoidea</taxon>
        <taxon>Syrphidae</taxon>
        <taxon>Syrphinae</taxon>
        <taxon>Syrphini</taxon>
        <taxon>Episyrphus</taxon>
    </lineage>
</organism>
<dbReference type="SMART" id="SM00430">
    <property type="entry name" value="HOLI"/>
    <property type="match status" value="1"/>
</dbReference>
<dbReference type="PANTHER" id="PTHR24083">
    <property type="entry name" value="NUCLEAR HORMONE RECEPTOR"/>
    <property type="match status" value="1"/>
</dbReference>
<dbReference type="GO" id="GO:0000122">
    <property type="term" value="P:negative regulation of transcription by RNA polymerase II"/>
    <property type="evidence" value="ECO:0007669"/>
    <property type="project" value="UniProtKB-ARBA"/>
</dbReference>
<keyword evidence="9 10" id="KW-0539">Nucleus</keyword>
<evidence type="ECO:0000256" key="3">
    <source>
        <dbReference type="ARBA" id="ARBA00022771"/>
    </source>
</evidence>
<dbReference type="GO" id="GO:0003700">
    <property type="term" value="F:DNA-binding transcription factor activity"/>
    <property type="evidence" value="ECO:0007669"/>
    <property type="project" value="InterPro"/>
</dbReference>
<evidence type="ECO:0000313" key="13">
    <source>
        <dbReference type="EMBL" id="ADH51741.1"/>
    </source>
</evidence>
<sequence>MDPFMKSNEVIEQKNNTFRLGTVTSSRILYHLPCKVCLDNSSGKHYGIYACDGCAGFFKRSIRRNRQYVCKSQKKTLCVVDKAHRNQCRACRLKKCFDAGMNKHAVQHERGPRNSTLRRHLEIYKETMVADMPLHYSQGLIINSALGGLAEFQIPTSMCFPPNGLDLTLPRGVHHPPSFNLSYMNSIHNKPFQPTSSSLSQADHIKETAAEILFKNFNWIQKKATFKQLPMSDQLELLEDSWKDLFIIGMAQCSIAMNVEQILHTYESENPNKDIVRIVSSEMQVFRDVIHQFHLLKLDNDEYECLREIMLFKKPANVINHQDHQSSISSSSSSDSHNLIETVRILQLYEEANCAFPKYIKSAHGTHLTKLGSIMRTVTEMKNVSTFTIEEVFFRQTIGHIPIIRLISDMNKIGSRNS</sequence>
<dbReference type="SUPFAM" id="SSF48508">
    <property type="entry name" value="Nuclear receptor ligand-binding domain"/>
    <property type="match status" value="1"/>
</dbReference>
<dbReference type="Pfam" id="PF00104">
    <property type="entry name" value="Hormone_recep"/>
    <property type="match status" value="1"/>
</dbReference>
<accession>D7R867</accession>
<dbReference type="GO" id="GO:0043565">
    <property type="term" value="F:sequence-specific DNA binding"/>
    <property type="evidence" value="ECO:0007669"/>
    <property type="project" value="InterPro"/>
</dbReference>
<dbReference type="PROSITE" id="PS51843">
    <property type="entry name" value="NR_LBD"/>
    <property type="match status" value="1"/>
</dbReference>
<evidence type="ECO:0000256" key="9">
    <source>
        <dbReference type="ARBA" id="ARBA00023242"/>
    </source>
</evidence>
<keyword evidence="2 10" id="KW-0479">Metal-binding</keyword>
<dbReference type="Pfam" id="PF00105">
    <property type="entry name" value="zf-C4"/>
    <property type="match status" value="1"/>
</dbReference>
<evidence type="ECO:0000259" key="12">
    <source>
        <dbReference type="PROSITE" id="PS51843"/>
    </source>
</evidence>
<dbReference type="InterPro" id="IPR001723">
    <property type="entry name" value="Nuclear_hrmn_rcpt"/>
</dbReference>
<proteinExistence type="evidence at transcript level"/>
<evidence type="ECO:0000256" key="1">
    <source>
        <dbReference type="ARBA" id="ARBA00004123"/>
    </source>
</evidence>
<dbReference type="InterPro" id="IPR013088">
    <property type="entry name" value="Znf_NHR/GATA"/>
</dbReference>
<comment type="similarity">
    <text evidence="10">Belongs to the nuclear hormone receptor family.</text>
</comment>
<dbReference type="PROSITE" id="PS51030">
    <property type="entry name" value="NUCLEAR_REC_DBD_2"/>
    <property type="match status" value="1"/>
</dbReference>
<dbReference type="InterPro" id="IPR050274">
    <property type="entry name" value="Nuclear_hormone_rcpt_NR2"/>
</dbReference>
<evidence type="ECO:0000256" key="4">
    <source>
        <dbReference type="ARBA" id="ARBA00022833"/>
    </source>
</evidence>
<reference evidence="13" key="1">
    <citation type="journal article" date="2010" name="Development">
        <title>Maternal activation of gap genes in the hover fly Episyrphus.</title>
        <authorList>
            <person name="Lemke S."/>
            <person name="Busch S.E."/>
            <person name="Antonopoulos D.A."/>
            <person name="Meyer F."/>
            <person name="Domanus M.H."/>
            <person name="Schmidt-Ott U."/>
        </authorList>
    </citation>
    <scope>NUCLEOTIDE SEQUENCE</scope>
</reference>
<dbReference type="InterPro" id="IPR000536">
    <property type="entry name" value="Nucl_hrmn_rcpt_lig-bd"/>
</dbReference>
<dbReference type="GO" id="GO:0005634">
    <property type="term" value="C:nucleus"/>
    <property type="evidence" value="ECO:0007669"/>
    <property type="project" value="UniProtKB-SubCell"/>
</dbReference>
<keyword evidence="7 10" id="KW-0804">Transcription</keyword>
<dbReference type="PRINTS" id="PR00047">
    <property type="entry name" value="STROIDFINGER"/>
</dbReference>
<evidence type="ECO:0000256" key="8">
    <source>
        <dbReference type="ARBA" id="ARBA00023170"/>
    </source>
</evidence>
<dbReference type="FunFam" id="3.30.50.10:FF:000019">
    <property type="entry name" value="Nuclear receptor subfamily 2 group E member"/>
    <property type="match status" value="1"/>
</dbReference>
<protein>
    <submittedName>
        <fullName evidence="13">Putative tailless protein</fullName>
    </submittedName>
</protein>
<dbReference type="AlphaFoldDB" id="D7R867"/>
<dbReference type="GO" id="GO:0032502">
    <property type="term" value="P:developmental process"/>
    <property type="evidence" value="ECO:0007669"/>
    <property type="project" value="UniProtKB-ARBA"/>
</dbReference>
<dbReference type="EMBL" id="HM044919">
    <property type="protein sequence ID" value="ADH51741.1"/>
    <property type="molecule type" value="mRNA"/>
</dbReference>
<keyword evidence="6 10" id="KW-0238">DNA-binding</keyword>
<name>D7R867_EPIBA</name>
<feature type="domain" description="NR LBD" evidence="12">
    <location>
        <begin position="176"/>
        <end position="414"/>
    </location>
</feature>
<dbReference type="GO" id="GO:0008270">
    <property type="term" value="F:zinc ion binding"/>
    <property type="evidence" value="ECO:0007669"/>
    <property type="project" value="UniProtKB-KW"/>
</dbReference>
<dbReference type="SUPFAM" id="SSF57716">
    <property type="entry name" value="Glucocorticoid receptor-like (DNA-binding domain)"/>
    <property type="match status" value="1"/>
</dbReference>
<keyword evidence="4 10" id="KW-0862">Zinc</keyword>
<dbReference type="Gene3D" id="1.10.565.10">
    <property type="entry name" value="Retinoid X Receptor"/>
    <property type="match status" value="1"/>
</dbReference>
<evidence type="ECO:0000256" key="6">
    <source>
        <dbReference type="ARBA" id="ARBA00023125"/>
    </source>
</evidence>